<dbReference type="EMBL" id="GBRH01169883">
    <property type="protein sequence ID" value="JAE28013.1"/>
    <property type="molecule type" value="Transcribed_RNA"/>
</dbReference>
<organism evidence="1">
    <name type="scientific">Arundo donax</name>
    <name type="common">Giant reed</name>
    <name type="synonym">Donax arundinaceus</name>
    <dbReference type="NCBI Taxonomy" id="35708"/>
    <lineage>
        <taxon>Eukaryota</taxon>
        <taxon>Viridiplantae</taxon>
        <taxon>Streptophyta</taxon>
        <taxon>Embryophyta</taxon>
        <taxon>Tracheophyta</taxon>
        <taxon>Spermatophyta</taxon>
        <taxon>Magnoliopsida</taxon>
        <taxon>Liliopsida</taxon>
        <taxon>Poales</taxon>
        <taxon>Poaceae</taxon>
        <taxon>PACMAD clade</taxon>
        <taxon>Arundinoideae</taxon>
        <taxon>Arundineae</taxon>
        <taxon>Arundo</taxon>
    </lineage>
</organism>
<reference evidence="1" key="2">
    <citation type="journal article" date="2015" name="Data Brief">
        <title>Shoot transcriptome of the giant reed, Arundo donax.</title>
        <authorList>
            <person name="Barrero R.A."/>
            <person name="Guerrero F.D."/>
            <person name="Moolhuijzen P."/>
            <person name="Goolsby J.A."/>
            <person name="Tidwell J."/>
            <person name="Bellgard S.E."/>
            <person name="Bellgard M.I."/>
        </authorList>
    </citation>
    <scope>NUCLEOTIDE SEQUENCE</scope>
    <source>
        <tissue evidence="1">Shoot tissue taken approximately 20 cm above the soil surface</tissue>
    </source>
</reference>
<sequence>MVMVYLYLNKITSTSNTQTNMWSVGCIIFLIFGRI</sequence>
<dbReference type="AlphaFoldDB" id="A0A0A9H565"/>
<reference evidence="1" key="1">
    <citation type="submission" date="2014-09" db="EMBL/GenBank/DDBJ databases">
        <authorList>
            <person name="Magalhaes I.L.F."/>
            <person name="Oliveira U."/>
            <person name="Santos F.R."/>
            <person name="Vidigal T.H.D.A."/>
            <person name="Brescovit A.D."/>
            <person name="Santos A.J."/>
        </authorList>
    </citation>
    <scope>NUCLEOTIDE SEQUENCE</scope>
    <source>
        <tissue evidence="1">Shoot tissue taken approximately 20 cm above the soil surface</tissue>
    </source>
</reference>
<evidence type="ECO:0000313" key="1">
    <source>
        <dbReference type="EMBL" id="JAE28013.1"/>
    </source>
</evidence>
<accession>A0A0A9H565</accession>
<name>A0A0A9H565_ARUDO</name>
<protein>
    <submittedName>
        <fullName evidence="1">Uncharacterized protein</fullName>
    </submittedName>
</protein>
<proteinExistence type="predicted"/>